<organism evidence="2 3">
    <name type="scientific">Thioclava indica</name>
    <dbReference type="NCBI Taxonomy" id="1353528"/>
    <lineage>
        <taxon>Bacteria</taxon>
        <taxon>Pseudomonadati</taxon>
        <taxon>Pseudomonadota</taxon>
        <taxon>Alphaproteobacteria</taxon>
        <taxon>Rhodobacterales</taxon>
        <taxon>Paracoccaceae</taxon>
        <taxon>Thioclava</taxon>
    </lineage>
</organism>
<proteinExistence type="predicted"/>
<feature type="region of interest" description="Disordered" evidence="1">
    <location>
        <begin position="115"/>
        <end position="139"/>
    </location>
</feature>
<evidence type="ECO:0000256" key="1">
    <source>
        <dbReference type="SAM" id="MobiDB-lite"/>
    </source>
</evidence>
<dbReference type="PANTHER" id="PTHR36455:SF1">
    <property type="entry name" value="BLR8292 PROTEIN"/>
    <property type="match status" value="1"/>
</dbReference>
<dbReference type="PANTHER" id="PTHR36455">
    <property type="match status" value="1"/>
</dbReference>
<dbReference type="AlphaFoldDB" id="A0A074J6M4"/>
<dbReference type="RefSeq" id="WP_156024001.1">
    <property type="nucleotide sequence ID" value="NZ_AUNB01000085.1"/>
</dbReference>
<dbReference type="Pfam" id="PF05717">
    <property type="entry name" value="TnpB_IS66"/>
    <property type="match status" value="1"/>
</dbReference>
<sequence length="139" mass="15813">MIVPSSSFKIFLAMQPVDFRKGIDGLVNYVAENFDLDPFSGAFFVFRSKGRDKMKIVMWDGTGLVLIYKRIEGNGFYWPSLVDGTLSLTKAQFEALFEGIDWRNVTTPRYLRPQKPQSLSTLSTGKAQTRQNSDQAHEH</sequence>
<protein>
    <recommendedName>
        <fullName evidence="4">Transposase</fullName>
    </recommendedName>
</protein>
<keyword evidence="3" id="KW-1185">Reference proteome</keyword>
<accession>A0A074J6M4</accession>
<dbReference type="InterPro" id="IPR008878">
    <property type="entry name" value="Transposase_IS66_Orf2"/>
</dbReference>
<evidence type="ECO:0008006" key="4">
    <source>
        <dbReference type="Google" id="ProtNLM"/>
    </source>
</evidence>
<dbReference type="Proteomes" id="UP000027471">
    <property type="component" value="Unassembled WGS sequence"/>
</dbReference>
<dbReference type="STRING" id="1353528.DT23_18825"/>
<dbReference type="eggNOG" id="COG3436">
    <property type="taxonomic scope" value="Bacteria"/>
</dbReference>
<evidence type="ECO:0000313" key="3">
    <source>
        <dbReference type="Proteomes" id="UP000027471"/>
    </source>
</evidence>
<reference evidence="2 3" key="1">
    <citation type="journal article" date="2015" name="Antonie Van Leeuwenhoek">
        <title>Thioclava indica sp. nov., isolated from surface seawater of the Indian Ocean.</title>
        <authorList>
            <person name="Liu Y."/>
            <person name="Lai Q."/>
            <person name="Du J."/>
            <person name="Xu H."/>
            <person name="Jiang L."/>
            <person name="Shao Z."/>
        </authorList>
    </citation>
    <scope>NUCLEOTIDE SEQUENCE [LARGE SCALE GENOMIC DNA]</scope>
    <source>
        <strain evidence="2 3">DT23-4</strain>
    </source>
</reference>
<dbReference type="EMBL" id="AUNB01000085">
    <property type="protein sequence ID" value="KEO52204.1"/>
    <property type="molecule type" value="Genomic_DNA"/>
</dbReference>
<name>A0A074J6M4_9RHOB</name>
<dbReference type="OrthoDB" id="9801450at2"/>
<dbReference type="NCBIfam" id="NF033819">
    <property type="entry name" value="IS66_TnpB"/>
    <property type="match status" value="1"/>
</dbReference>
<gene>
    <name evidence="2" type="ORF">DT23_18825</name>
</gene>
<comment type="caution">
    <text evidence="2">The sequence shown here is derived from an EMBL/GenBank/DDBJ whole genome shotgun (WGS) entry which is preliminary data.</text>
</comment>
<evidence type="ECO:0000313" key="2">
    <source>
        <dbReference type="EMBL" id="KEO52204.1"/>
    </source>
</evidence>